<proteinExistence type="predicted"/>
<name>A0ACC0XTU3_9ROSI</name>
<accession>A0ACC0XTU3</accession>
<dbReference type="EMBL" id="CM047745">
    <property type="protein sequence ID" value="KAJ0024672.1"/>
    <property type="molecule type" value="Genomic_DNA"/>
</dbReference>
<protein>
    <submittedName>
        <fullName evidence="1">Uncharacterized protein</fullName>
    </submittedName>
</protein>
<evidence type="ECO:0000313" key="1">
    <source>
        <dbReference type="EMBL" id="KAJ0024672.1"/>
    </source>
</evidence>
<sequence length="309" mass="33562">MTKSYENFVKSLELPSTGSTFAAFTTSHSSKFASARGGGRASRGGRHQRNRPIRCQIFRRERHYATSCRDRYSHSSNVANLVKAFTSCTLNDNQASNWYTDTGAITHMTNDDTQLDKSDTYIGKDRVIVGNGASLPISHTGTLSPTSSLTLKDVLVVPALTKNLISINKLTSDFPFSITFTNDRFIIHNQVIRKVVATGRREDGTPCSRPLPNSSISAFLEPSTIPGAELPTQPDPIPRPCGSCLTDPSASFVPLSILQAPDVEPTIPLVHEPLHASTLMPADLDLVNNVSSLTTSSRPPLIGTHLMQT</sequence>
<organism evidence="1 2">
    <name type="scientific">Pistacia integerrima</name>
    <dbReference type="NCBI Taxonomy" id="434235"/>
    <lineage>
        <taxon>Eukaryota</taxon>
        <taxon>Viridiplantae</taxon>
        <taxon>Streptophyta</taxon>
        <taxon>Embryophyta</taxon>
        <taxon>Tracheophyta</taxon>
        <taxon>Spermatophyta</taxon>
        <taxon>Magnoliopsida</taxon>
        <taxon>eudicotyledons</taxon>
        <taxon>Gunneridae</taxon>
        <taxon>Pentapetalae</taxon>
        <taxon>rosids</taxon>
        <taxon>malvids</taxon>
        <taxon>Sapindales</taxon>
        <taxon>Anacardiaceae</taxon>
        <taxon>Pistacia</taxon>
    </lineage>
</organism>
<evidence type="ECO:0000313" key="2">
    <source>
        <dbReference type="Proteomes" id="UP001163603"/>
    </source>
</evidence>
<reference evidence="2" key="1">
    <citation type="journal article" date="2023" name="G3 (Bethesda)">
        <title>Genome assembly and association tests identify interacting loci associated with vigor, precocity, and sex in interspecific pistachio rootstocks.</title>
        <authorList>
            <person name="Palmer W."/>
            <person name="Jacygrad E."/>
            <person name="Sagayaradj S."/>
            <person name="Cavanaugh K."/>
            <person name="Han R."/>
            <person name="Bertier L."/>
            <person name="Beede B."/>
            <person name="Kafkas S."/>
            <person name="Golino D."/>
            <person name="Preece J."/>
            <person name="Michelmore R."/>
        </authorList>
    </citation>
    <scope>NUCLEOTIDE SEQUENCE [LARGE SCALE GENOMIC DNA]</scope>
</reference>
<dbReference type="Proteomes" id="UP001163603">
    <property type="component" value="Chromosome 10"/>
</dbReference>
<comment type="caution">
    <text evidence="1">The sequence shown here is derived from an EMBL/GenBank/DDBJ whole genome shotgun (WGS) entry which is preliminary data.</text>
</comment>
<gene>
    <name evidence="1" type="ORF">Pint_08490</name>
</gene>
<keyword evidence="2" id="KW-1185">Reference proteome</keyword>